<dbReference type="PRINTS" id="PR00175">
    <property type="entry name" value="NAALASMPORT"/>
</dbReference>
<keyword evidence="5 7" id="KW-1133">Transmembrane helix</keyword>
<feature type="transmembrane region" description="Helical" evidence="7">
    <location>
        <begin position="306"/>
        <end position="333"/>
    </location>
</feature>
<dbReference type="AlphaFoldDB" id="A0A381S5P9"/>
<dbReference type="PANTHER" id="PTHR30330:SF3">
    <property type="entry name" value="TRANSCRIPTIONAL REGULATOR, LRP FAMILY"/>
    <property type="match status" value="1"/>
</dbReference>
<keyword evidence="4 7" id="KW-0812">Transmembrane</keyword>
<keyword evidence="2" id="KW-0813">Transport</keyword>
<feature type="transmembrane region" description="Helical" evidence="7">
    <location>
        <begin position="222"/>
        <end position="239"/>
    </location>
</feature>
<dbReference type="NCBIfam" id="TIGR00835">
    <property type="entry name" value="agcS"/>
    <property type="match status" value="1"/>
</dbReference>
<proteinExistence type="predicted"/>
<organism evidence="8">
    <name type="scientific">marine metagenome</name>
    <dbReference type="NCBI Taxonomy" id="408172"/>
    <lineage>
        <taxon>unclassified sequences</taxon>
        <taxon>metagenomes</taxon>
        <taxon>ecological metagenomes</taxon>
    </lineage>
</organism>
<comment type="subcellular location">
    <subcellularLocation>
        <location evidence="1">Cell membrane</location>
        <topology evidence="1">Multi-pass membrane protein</topology>
    </subcellularLocation>
</comment>
<feature type="transmembrane region" description="Helical" evidence="7">
    <location>
        <begin position="71"/>
        <end position="92"/>
    </location>
</feature>
<evidence type="ECO:0000256" key="6">
    <source>
        <dbReference type="ARBA" id="ARBA00023136"/>
    </source>
</evidence>
<dbReference type="GO" id="GO:0005886">
    <property type="term" value="C:plasma membrane"/>
    <property type="evidence" value="ECO:0007669"/>
    <property type="project" value="UniProtKB-SubCell"/>
</dbReference>
<sequence>MINIESAIEAFASFMWGPFLLILLVFGGLFFTVYCRFIPFRYFKHGLDILLGKYDNDDDPGDINHFQALSAALAGTVGMGNISGVAVAIHMGGPGALFWMWVSAFVGMSTKFFTCTLAILFRGEDDLGELQGGPMYVIQEGLGQKFKPLAVLFSTAGLIGCLPMFQANQLTQYIRDSVFLPLGMFSSNPFIGNVVTGILIAILVAGVIFGGIKRIGLVAGRIVPIMVLIYLLGGLGILIKNYDKLGSIFNLIITDAFTGNAVVGGIVGEVIRQGIRRAVFSNEAGLGTEVMAHGAAKTKEPVREGLVAMIGPFIDTILVCSITAFAILVSGVWNDPALNGVSMTAKAFSNELGLLGEFIL</sequence>
<feature type="transmembrane region" description="Helical" evidence="7">
    <location>
        <begin position="190"/>
        <end position="210"/>
    </location>
</feature>
<feature type="transmembrane region" description="Helical" evidence="7">
    <location>
        <begin position="149"/>
        <end position="170"/>
    </location>
</feature>
<evidence type="ECO:0000256" key="1">
    <source>
        <dbReference type="ARBA" id="ARBA00004651"/>
    </source>
</evidence>
<evidence type="ECO:0008006" key="9">
    <source>
        <dbReference type="Google" id="ProtNLM"/>
    </source>
</evidence>
<keyword evidence="6 7" id="KW-0472">Membrane</keyword>
<gene>
    <name evidence="8" type="ORF">METZ01_LOCUS52230</name>
</gene>
<dbReference type="InterPro" id="IPR001463">
    <property type="entry name" value="Na/Ala_symport"/>
</dbReference>
<feature type="transmembrane region" description="Helical" evidence="7">
    <location>
        <begin position="15"/>
        <end position="35"/>
    </location>
</feature>
<accession>A0A381S5P9</accession>
<feature type="transmembrane region" description="Helical" evidence="7">
    <location>
        <begin position="245"/>
        <end position="267"/>
    </location>
</feature>
<dbReference type="Gene3D" id="1.20.1740.10">
    <property type="entry name" value="Amino acid/polyamine transporter I"/>
    <property type="match status" value="1"/>
</dbReference>
<evidence type="ECO:0000256" key="3">
    <source>
        <dbReference type="ARBA" id="ARBA00022475"/>
    </source>
</evidence>
<dbReference type="EMBL" id="UINC01002696">
    <property type="protein sequence ID" value="SUZ99376.1"/>
    <property type="molecule type" value="Genomic_DNA"/>
</dbReference>
<evidence type="ECO:0000256" key="4">
    <source>
        <dbReference type="ARBA" id="ARBA00022692"/>
    </source>
</evidence>
<protein>
    <recommendedName>
        <fullName evidence="9">Amino acid carrier protein</fullName>
    </recommendedName>
</protein>
<evidence type="ECO:0000256" key="7">
    <source>
        <dbReference type="SAM" id="Phobius"/>
    </source>
</evidence>
<reference evidence="8" key="1">
    <citation type="submission" date="2018-05" db="EMBL/GenBank/DDBJ databases">
        <authorList>
            <person name="Lanie J.A."/>
            <person name="Ng W.-L."/>
            <person name="Kazmierczak K.M."/>
            <person name="Andrzejewski T.M."/>
            <person name="Davidsen T.M."/>
            <person name="Wayne K.J."/>
            <person name="Tettelin H."/>
            <person name="Glass J.I."/>
            <person name="Rusch D."/>
            <person name="Podicherti R."/>
            <person name="Tsui H.-C.T."/>
            <person name="Winkler M.E."/>
        </authorList>
    </citation>
    <scope>NUCLEOTIDE SEQUENCE</scope>
</reference>
<keyword evidence="3" id="KW-1003">Cell membrane</keyword>
<feature type="transmembrane region" description="Helical" evidence="7">
    <location>
        <begin position="98"/>
        <end position="121"/>
    </location>
</feature>
<evidence type="ECO:0000313" key="8">
    <source>
        <dbReference type="EMBL" id="SUZ99376.1"/>
    </source>
</evidence>
<dbReference type="Pfam" id="PF01235">
    <property type="entry name" value="Na_Ala_symp"/>
    <property type="match status" value="1"/>
</dbReference>
<dbReference type="PROSITE" id="PS00873">
    <property type="entry name" value="NA_ALANINE_SYMP"/>
    <property type="match status" value="1"/>
</dbReference>
<dbReference type="PANTHER" id="PTHR30330">
    <property type="entry name" value="AGSS FAMILY TRANSPORTER, SODIUM-ALANINE"/>
    <property type="match status" value="1"/>
</dbReference>
<evidence type="ECO:0000256" key="5">
    <source>
        <dbReference type="ARBA" id="ARBA00022989"/>
    </source>
</evidence>
<feature type="non-terminal residue" evidence="8">
    <location>
        <position position="360"/>
    </location>
</feature>
<name>A0A381S5P9_9ZZZZ</name>
<evidence type="ECO:0000256" key="2">
    <source>
        <dbReference type="ARBA" id="ARBA00022448"/>
    </source>
</evidence>
<dbReference type="GO" id="GO:0005283">
    <property type="term" value="F:amino acid:sodium symporter activity"/>
    <property type="evidence" value="ECO:0007669"/>
    <property type="project" value="InterPro"/>
</dbReference>